<dbReference type="AlphaFoldDB" id="T1GGQ5"/>
<feature type="domain" description="Beta-galactosidase 1-like first all-beta" evidence="1">
    <location>
        <begin position="33"/>
        <end position="131"/>
    </location>
</feature>
<dbReference type="Proteomes" id="UP000015102">
    <property type="component" value="Unassembled WGS sequence"/>
</dbReference>
<reference evidence="2" key="2">
    <citation type="submission" date="2015-06" db="UniProtKB">
        <authorList>
            <consortium name="EnsemblMetazoa"/>
        </authorList>
    </citation>
    <scope>IDENTIFICATION</scope>
</reference>
<dbReference type="EMBL" id="CAQQ02150311">
    <property type="status" value="NOT_ANNOTATED_CDS"/>
    <property type="molecule type" value="Genomic_DNA"/>
</dbReference>
<evidence type="ECO:0000259" key="1">
    <source>
        <dbReference type="Pfam" id="PF21317"/>
    </source>
</evidence>
<organism evidence="2 3">
    <name type="scientific">Megaselia scalaris</name>
    <name type="common">Humpbacked fly</name>
    <name type="synonym">Phora scalaris</name>
    <dbReference type="NCBI Taxonomy" id="36166"/>
    <lineage>
        <taxon>Eukaryota</taxon>
        <taxon>Metazoa</taxon>
        <taxon>Ecdysozoa</taxon>
        <taxon>Arthropoda</taxon>
        <taxon>Hexapoda</taxon>
        <taxon>Insecta</taxon>
        <taxon>Pterygota</taxon>
        <taxon>Neoptera</taxon>
        <taxon>Endopterygota</taxon>
        <taxon>Diptera</taxon>
        <taxon>Brachycera</taxon>
        <taxon>Muscomorpha</taxon>
        <taxon>Platypezoidea</taxon>
        <taxon>Phoridae</taxon>
        <taxon>Megaseliini</taxon>
        <taxon>Megaselia</taxon>
    </lineage>
</organism>
<dbReference type="EMBL" id="CAQQ02150312">
    <property type="status" value="NOT_ANNOTATED_CDS"/>
    <property type="molecule type" value="Genomic_DNA"/>
</dbReference>
<accession>T1GGQ5</accession>
<proteinExistence type="predicted"/>
<sequence length="255" mass="28937">MMVEPIVMQPVGKLLNENTLKYMSTKSVQSENPQSFEELDQNSGLILYETSLPEIKIDPTLLTVKNLRDRAFVFVDGHFVGTLSRENKIYSLPLHSQFGKKLQLLVENQGRINFNVANDTKGILGEVTVTKLGGREEKLLEWNSISIPLEIAQIDKFLFNHRNDRTEIHPRGLIMEGPVVFLGQFVLETVKGDTFIDFSEWGKGVLLAAVMGTQIAKIIIRKSNCPLESISTLFNGPYVLYNERSYEETFLTNKR</sequence>
<dbReference type="EnsemblMetazoa" id="MESCA002581-RA">
    <property type="protein sequence ID" value="MESCA002581-PA"/>
    <property type="gene ID" value="MESCA002581"/>
</dbReference>
<evidence type="ECO:0000313" key="3">
    <source>
        <dbReference type="Proteomes" id="UP000015102"/>
    </source>
</evidence>
<dbReference type="Gene3D" id="2.60.120.260">
    <property type="entry name" value="Galactose-binding domain-like"/>
    <property type="match status" value="2"/>
</dbReference>
<dbReference type="FunFam" id="2.60.120.260:FF:000148">
    <property type="entry name" value="Beta-galactosidase, putative"/>
    <property type="match status" value="1"/>
</dbReference>
<keyword evidence="3" id="KW-1185">Reference proteome</keyword>
<reference evidence="3" key="1">
    <citation type="submission" date="2013-02" db="EMBL/GenBank/DDBJ databases">
        <authorList>
            <person name="Hughes D."/>
        </authorList>
    </citation>
    <scope>NUCLEOTIDE SEQUENCE</scope>
    <source>
        <strain>Durham</strain>
        <strain evidence="3">NC isolate 2 -- Noor lab</strain>
    </source>
</reference>
<evidence type="ECO:0000313" key="2">
    <source>
        <dbReference type="EnsemblMetazoa" id="MESCA002581-PA"/>
    </source>
</evidence>
<dbReference type="PANTHER" id="PTHR23421">
    <property type="entry name" value="BETA-GALACTOSIDASE RELATED"/>
    <property type="match status" value="1"/>
</dbReference>
<dbReference type="InterPro" id="IPR001944">
    <property type="entry name" value="Glycoside_Hdrlase_35"/>
</dbReference>
<dbReference type="InterPro" id="IPR048912">
    <property type="entry name" value="BetaGal1-like_ABD1"/>
</dbReference>
<dbReference type="Pfam" id="PF21317">
    <property type="entry name" value="BetaGal_ABD_1"/>
    <property type="match status" value="1"/>
</dbReference>
<dbReference type="GO" id="GO:0005975">
    <property type="term" value="P:carbohydrate metabolic process"/>
    <property type="evidence" value="ECO:0007669"/>
    <property type="project" value="InterPro"/>
</dbReference>
<protein>
    <recommendedName>
        <fullName evidence="1">Beta-galactosidase 1-like first all-beta domain-containing protein</fullName>
    </recommendedName>
</protein>
<name>T1GGQ5_MEGSC</name>
<dbReference type="HOGENOM" id="CLU_1091047_0_0_1"/>
<dbReference type="GO" id="GO:0004553">
    <property type="term" value="F:hydrolase activity, hydrolyzing O-glycosyl compounds"/>
    <property type="evidence" value="ECO:0007669"/>
    <property type="project" value="InterPro"/>
</dbReference>
<dbReference type="STRING" id="36166.T1GGQ5"/>